<reference evidence="1 2" key="1">
    <citation type="submission" date="2024-04" db="EMBL/GenBank/DDBJ databases">
        <authorList>
            <person name="Fracassetti M."/>
        </authorList>
    </citation>
    <scope>NUCLEOTIDE SEQUENCE [LARGE SCALE GENOMIC DNA]</scope>
</reference>
<name>A0AAV2DD78_9ROSI</name>
<dbReference type="AlphaFoldDB" id="A0AAV2DD78"/>
<organism evidence="1 2">
    <name type="scientific">Linum trigynum</name>
    <dbReference type="NCBI Taxonomy" id="586398"/>
    <lineage>
        <taxon>Eukaryota</taxon>
        <taxon>Viridiplantae</taxon>
        <taxon>Streptophyta</taxon>
        <taxon>Embryophyta</taxon>
        <taxon>Tracheophyta</taxon>
        <taxon>Spermatophyta</taxon>
        <taxon>Magnoliopsida</taxon>
        <taxon>eudicotyledons</taxon>
        <taxon>Gunneridae</taxon>
        <taxon>Pentapetalae</taxon>
        <taxon>rosids</taxon>
        <taxon>fabids</taxon>
        <taxon>Malpighiales</taxon>
        <taxon>Linaceae</taxon>
        <taxon>Linum</taxon>
    </lineage>
</organism>
<evidence type="ECO:0000313" key="2">
    <source>
        <dbReference type="Proteomes" id="UP001497516"/>
    </source>
</evidence>
<dbReference type="Proteomes" id="UP001497516">
    <property type="component" value="Chromosome 2"/>
</dbReference>
<sequence>MEDFAGAEEEEDKGATVVSLSDIVCVMQPDAPAGSFILGAKLKCLTSERVELISVGITGTCKENMLMLYIVHQNDGTIQIQDLPLKKAGQLPTQLDLVQDIDKLKVPRNVVL</sequence>
<proteinExistence type="predicted"/>
<accession>A0AAV2DD78</accession>
<keyword evidence="2" id="KW-1185">Reference proteome</keyword>
<dbReference type="EMBL" id="OZ034815">
    <property type="protein sequence ID" value="CAL1371158.1"/>
    <property type="molecule type" value="Genomic_DNA"/>
</dbReference>
<gene>
    <name evidence="1" type="ORF">LTRI10_LOCUS13238</name>
</gene>
<evidence type="ECO:0000313" key="1">
    <source>
        <dbReference type="EMBL" id="CAL1371158.1"/>
    </source>
</evidence>
<protein>
    <submittedName>
        <fullName evidence="1">Uncharacterized protein</fullName>
    </submittedName>
</protein>